<organism evidence="6 7">
    <name type="scientific">Breznakiella homolactica</name>
    <dbReference type="NCBI Taxonomy" id="2798577"/>
    <lineage>
        <taxon>Bacteria</taxon>
        <taxon>Pseudomonadati</taxon>
        <taxon>Spirochaetota</taxon>
        <taxon>Spirochaetia</taxon>
        <taxon>Spirochaetales</taxon>
        <taxon>Breznakiellaceae</taxon>
        <taxon>Breznakiella</taxon>
    </lineage>
</organism>
<dbReference type="PANTHER" id="PTHR11063">
    <property type="entry name" value="GLUTAMATE SEMIALDEHYDE DEHYDROGENASE"/>
    <property type="match status" value="1"/>
</dbReference>
<dbReference type="EMBL" id="CP067089">
    <property type="protein sequence ID" value="QQO07732.1"/>
    <property type="molecule type" value="Genomic_DNA"/>
</dbReference>
<keyword evidence="7" id="KW-1185">Reference proteome</keyword>
<evidence type="ECO:0000256" key="4">
    <source>
        <dbReference type="ARBA" id="ARBA00022840"/>
    </source>
</evidence>
<dbReference type="InterPro" id="IPR001057">
    <property type="entry name" value="Glu/AcGlu_kinase"/>
</dbReference>
<reference evidence="6" key="1">
    <citation type="submission" date="2021-01" db="EMBL/GenBank/DDBJ databases">
        <title>Description of Breznakiella homolactica.</title>
        <authorList>
            <person name="Song Y."/>
            <person name="Brune A."/>
        </authorList>
    </citation>
    <scope>NUCLEOTIDE SEQUENCE</scope>
    <source>
        <strain evidence="6">RmG30</strain>
    </source>
</reference>
<dbReference type="KEGG" id="bhc:JFL75_12335"/>
<name>A0A7T7XK79_9SPIR</name>
<keyword evidence="4" id="KW-0067">ATP-binding</keyword>
<evidence type="ECO:0000256" key="2">
    <source>
        <dbReference type="ARBA" id="ARBA00022741"/>
    </source>
</evidence>
<dbReference type="AlphaFoldDB" id="A0A7T7XK79"/>
<dbReference type="Pfam" id="PF00696">
    <property type="entry name" value="AA_kinase"/>
    <property type="match status" value="1"/>
</dbReference>
<dbReference type="InterPro" id="IPR001048">
    <property type="entry name" value="Asp/Glu/Uridylate_kinase"/>
</dbReference>
<feature type="domain" description="Aspartate/glutamate/uridylate kinase" evidence="5">
    <location>
        <begin position="9"/>
        <end position="255"/>
    </location>
</feature>
<keyword evidence="3" id="KW-0418">Kinase</keyword>
<accession>A0A7T7XK79</accession>
<gene>
    <name evidence="6" type="ORF">JFL75_12335</name>
</gene>
<protein>
    <recommendedName>
        <fullName evidence="5">Aspartate/glutamate/uridylate kinase domain-containing protein</fullName>
    </recommendedName>
</protein>
<proteinExistence type="predicted"/>
<evidence type="ECO:0000313" key="7">
    <source>
        <dbReference type="Proteomes" id="UP000595917"/>
    </source>
</evidence>
<dbReference type="PRINTS" id="PR00474">
    <property type="entry name" value="GLU5KINASE"/>
</dbReference>
<dbReference type="RefSeq" id="WP_215625038.1">
    <property type="nucleotide sequence ID" value="NZ_CP067089.2"/>
</dbReference>
<evidence type="ECO:0000313" key="6">
    <source>
        <dbReference type="EMBL" id="QQO07732.1"/>
    </source>
</evidence>
<sequence>MKGFDIELVGKIGSMALIRNGEHDIDYNVFSRIGRDLKSGMVWVSSGAVEIGRLDYIKRTGRELEGPKNDVMTDYSAQGQAILMQEYRRYIPEEYSVRQLLVEHTHFNDPEKRAHIYQFLMRCGRQKAIPIVNYNDTVSFEENRRWELDQLRSNGKEKIVECVDNDETASVIASLVHAKYLLIFTSADGIYLDPLDPATLVERVEGKDPDELIAAIDALQSHCAGASRAGAGGAKAKLEFIKEPVRRGTTVIIASPRYRIPEVISGSCPRTLFQVR</sequence>
<dbReference type="PANTHER" id="PTHR11063:SF8">
    <property type="entry name" value="DELTA-1-PYRROLINE-5-CARBOXYLATE SYNTHASE"/>
    <property type="match status" value="1"/>
</dbReference>
<dbReference type="GO" id="GO:0016301">
    <property type="term" value="F:kinase activity"/>
    <property type="evidence" value="ECO:0007669"/>
    <property type="project" value="UniProtKB-KW"/>
</dbReference>
<dbReference type="Gene3D" id="3.40.1160.10">
    <property type="entry name" value="Acetylglutamate kinase-like"/>
    <property type="match status" value="1"/>
</dbReference>
<evidence type="ECO:0000256" key="1">
    <source>
        <dbReference type="ARBA" id="ARBA00022679"/>
    </source>
</evidence>
<dbReference type="GO" id="GO:0005524">
    <property type="term" value="F:ATP binding"/>
    <property type="evidence" value="ECO:0007669"/>
    <property type="project" value="UniProtKB-KW"/>
</dbReference>
<keyword evidence="1" id="KW-0808">Transferase</keyword>
<evidence type="ECO:0000259" key="5">
    <source>
        <dbReference type="Pfam" id="PF00696"/>
    </source>
</evidence>
<keyword evidence="2" id="KW-0547">Nucleotide-binding</keyword>
<dbReference type="GO" id="GO:0004350">
    <property type="term" value="F:glutamate-5-semialdehyde dehydrogenase activity"/>
    <property type="evidence" value="ECO:0007669"/>
    <property type="project" value="TreeGrafter"/>
</dbReference>
<dbReference type="Proteomes" id="UP000595917">
    <property type="component" value="Chromosome"/>
</dbReference>
<dbReference type="InterPro" id="IPR036393">
    <property type="entry name" value="AceGlu_kinase-like_sf"/>
</dbReference>
<dbReference type="SUPFAM" id="SSF53633">
    <property type="entry name" value="Carbamate kinase-like"/>
    <property type="match status" value="1"/>
</dbReference>
<evidence type="ECO:0000256" key="3">
    <source>
        <dbReference type="ARBA" id="ARBA00022777"/>
    </source>
</evidence>